<reference evidence="1" key="1">
    <citation type="submission" date="2021-05" db="EMBL/GenBank/DDBJ databases">
        <authorList>
            <person name="Chen Y.-M."/>
            <person name="Zhang Y.-Z."/>
        </authorList>
    </citation>
    <scope>NUCLEOTIDE SEQUENCE</scope>
    <source>
        <strain evidence="1">241-k141_907841</strain>
    </source>
</reference>
<dbReference type="Proteomes" id="UP001057872">
    <property type="component" value="Segment"/>
</dbReference>
<proteinExistence type="predicted"/>
<dbReference type="EMBL" id="MZ679823">
    <property type="protein sequence ID" value="UJQ85909.1"/>
    <property type="molecule type" value="Genomic_RNA"/>
</dbReference>
<keyword evidence="1" id="KW-0167">Capsid protein</keyword>
<reference evidence="1" key="2">
    <citation type="journal article" date="2022" name="Nat. Microbiol.">
        <title>RNA viromes from terrestrial sites across China expand environmental viral diversity.</title>
        <authorList>
            <person name="Chiapello M."/>
            <person name="Rodriguez-Romero J."/>
            <person name="Ayllon M.A."/>
            <person name="Turina M."/>
        </authorList>
    </citation>
    <scope>NUCLEOTIDE SEQUENCE</scope>
    <source>
        <strain evidence="1">241-k141_907841</strain>
    </source>
</reference>
<dbReference type="Pfam" id="PF22387">
    <property type="entry name" value="PhiCb5_coat"/>
    <property type="match status" value="1"/>
</dbReference>
<keyword evidence="2" id="KW-1185">Reference proteome</keyword>
<keyword evidence="1" id="KW-0946">Virion</keyword>
<accession>A0ABY3SUD7</accession>
<dbReference type="InterPro" id="IPR054457">
    <property type="entry name" value="PhiCb5_coat"/>
</dbReference>
<dbReference type="GO" id="GO:0019028">
    <property type="term" value="C:viral capsid"/>
    <property type="evidence" value="ECO:0007669"/>
    <property type="project" value="UniProtKB-KW"/>
</dbReference>
<organism evidence="1 2">
    <name type="scientific">Leviviridae sp</name>
    <dbReference type="NCBI Taxonomy" id="2027243"/>
    <lineage>
        <taxon>Viruses</taxon>
        <taxon>Riboviria</taxon>
        <taxon>Orthornavirae</taxon>
        <taxon>Lenarviricota</taxon>
        <taxon>Leviviricetes</taxon>
        <taxon>Norzivirales</taxon>
        <taxon>Fiersviridae</taxon>
    </lineage>
</organism>
<sequence>MAFTATFDLAINGVTKTLNRIRFDGYSSEYLKRTSTEEYRIFVRNSDVKSKKPDPLLRGVERHNVEVVHRIFATSTTPELVRRAYTVFEHYAGDDQTAVSNFVVGSFADIGNAGIVADLLGWQA</sequence>
<name>A0ABY3SUD7_9VIRU</name>
<evidence type="ECO:0000313" key="2">
    <source>
        <dbReference type="Proteomes" id="UP001057872"/>
    </source>
</evidence>
<dbReference type="Gene3D" id="2.40.160.220">
    <property type="match status" value="1"/>
</dbReference>
<protein>
    <submittedName>
        <fullName evidence="1">Coat protein</fullName>
    </submittedName>
</protein>
<evidence type="ECO:0000313" key="1">
    <source>
        <dbReference type="EMBL" id="UJQ85909.1"/>
    </source>
</evidence>